<name>A0A433DL24_9FUNG</name>
<dbReference type="AlphaFoldDB" id="A0A433DL24"/>
<evidence type="ECO:0000313" key="2">
    <source>
        <dbReference type="Proteomes" id="UP000268093"/>
    </source>
</evidence>
<sequence>MSKKDIAKHENEMSNGEFDPMLIINPNDAWIAQHGQPAYNAIMDMFATTGLAPPRRRDLNSRAVFHFRNTHEMVQVQRALNNGVPAAHAFCIPPHLHAALPALQLQPIGRAWIIHKVGGNQSDFGEDERFFLRM</sequence>
<evidence type="ECO:0000313" key="1">
    <source>
        <dbReference type="EMBL" id="RUP51572.1"/>
    </source>
</evidence>
<keyword evidence="2" id="KW-1185">Reference proteome</keyword>
<proteinExistence type="predicted"/>
<organism evidence="1 2">
    <name type="scientific">Jimgerdemannia flammicorona</name>
    <dbReference type="NCBI Taxonomy" id="994334"/>
    <lineage>
        <taxon>Eukaryota</taxon>
        <taxon>Fungi</taxon>
        <taxon>Fungi incertae sedis</taxon>
        <taxon>Mucoromycota</taxon>
        <taxon>Mucoromycotina</taxon>
        <taxon>Endogonomycetes</taxon>
        <taxon>Endogonales</taxon>
        <taxon>Endogonaceae</taxon>
        <taxon>Jimgerdemannia</taxon>
    </lineage>
</organism>
<dbReference type="Proteomes" id="UP000268093">
    <property type="component" value="Unassembled WGS sequence"/>
</dbReference>
<dbReference type="OrthoDB" id="2307319at2759"/>
<protein>
    <submittedName>
        <fullName evidence="1">Uncharacterized protein</fullName>
    </submittedName>
</protein>
<dbReference type="EMBL" id="RBNI01000627">
    <property type="protein sequence ID" value="RUP51572.1"/>
    <property type="molecule type" value="Genomic_DNA"/>
</dbReference>
<accession>A0A433DL24</accession>
<comment type="caution">
    <text evidence="1">The sequence shown here is derived from an EMBL/GenBank/DDBJ whole genome shotgun (WGS) entry which is preliminary data.</text>
</comment>
<reference evidence="1 2" key="1">
    <citation type="journal article" date="2018" name="New Phytol.">
        <title>Phylogenomics of Endogonaceae and evolution of mycorrhizas within Mucoromycota.</title>
        <authorList>
            <person name="Chang Y."/>
            <person name="Desiro A."/>
            <person name="Na H."/>
            <person name="Sandor L."/>
            <person name="Lipzen A."/>
            <person name="Clum A."/>
            <person name="Barry K."/>
            <person name="Grigoriev I.V."/>
            <person name="Martin F.M."/>
            <person name="Stajich J.E."/>
            <person name="Smith M.E."/>
            <person name="Bonito G."/>
            <person name="Spatafora J.W."/>
        </authorList>
    </citation>
    <scope>NUCLEOTIDE SEQUENCE [LARGE SCALE GENOMIC DNA]</scope>
    <source>
        <strain evidence="1 2">GMNB39</strain>
    </source>
</reference>
<gene>
    <name evidence="1" type="ORF">BC936DRAFT_147298</name>
</gene>